<name>A0A1G2R169_9BACT</name>
<feature type="signal peptide" evidence="2">
    <location>
        <begin position="1"/>
        <end position="29"/>
    </location>
</feature>
<protein>
    <submittedName>
        <fullName evidence="3">Uncharacterized protein</fullName>
    </submittedName>
</protein>
<keyword evidence="2" id="KW-0732">Signal</keyword>
<dbReference type="AlphaFoldDB" id="A0A1G2R169"/>
<dbReference type="Proteomes" id="UP000178092">
    <property type="component" value="Unassembled WGS sequence"/>
</dbReference>
<dbReference type="EMBL" id="MHTV01000038">
    <property type="protein sequence ID" value="OHA66002.1"/>
    <property type="molecule type" value="Genomic_DNA"/>
</dbReference>
<evidence type="ECO:0000313" key="4">
    <source>
        <dbReference type="Proteomes" id="UP000178092"/>
    </source>
</evidence>
<dbReference type="Gene3D" id="2.60.40.10">
    <property type="entry name" value="Immunoglobulins"/>
    <property type="match status" value="1"/>
</dbReference>
<comment type="caution">
    <text evidence="3">The sequence shown here is derived from an EMBL/GenBank/DDBJ whole genome shotgun (WGS) entry which is preliminary data.</text>
</comment>
<dbReference type="InterPro" id="IPR013783">
    <property type="entry name" value="Ig-like_fold"/>
</dbReference>
<sequence>MMKRNYLIFLFSLAFSFAAAGIIPLTAHASVVMETGSYLGSGLPRSITNVGFRPQAVIIKGDAKSFGVWHSSAMPINSTAYLAKDSGNFIHGITSLENDGFSLGTANEVNESGVEYHYIAFGDDGMDGIFTGSYTGNGASNRSITEMPFQPALLFIKQDGPRTGVWKSQAMPSGTSSFFGMEQDVTNGTAIEAFLSDGFRLGASQNVNATGAQYYYVAFPDSALLHIGSYTGNGAALTLSLPFPPGYAWVKSAGANGDLKHRTISQWGDDSASFTPERNQRNTLTAMTPTGFTIGNVESVNAAGQKYWYVAWHDENQNPRIPGPLGPSSKESSTANLSLYFSVTSNAMATFFNDSLRSFVRAQDVFQISSGGTSALNMTNVNNIISSLLSFFPDNQIIGHTSGLTNLTTMAQQISPVVTRINYNYEPSFWTIPEFTFDPLLTLVNMQQAALILHSYGKQASASITGRPLYYETKYGWNYGAITNQLDYAQIQTQTYCHDRITIFREILTTLFTQHQESSENWHPQITVAGTSQANGVFPDRAAECAQEVVAQGLAKLTVWWASTDQEDLREFLIRIGRDSSFINSVSVTEGKILTQSDPLFIFGLFDPNRSDTVAFHIQVDDTRDFSSPVIDYTSALGPQGAQTFTVGQTPNGGLYSAGSINQNLASGTYYWRVQTIDQHGVKSPYQTANKGSLAFLIASSEPVPAPTPPTPSLSPRPSSTPPQPSPPLATPGPTAPPSISPDPTVVPRPAVTPSPSAPPASPIVIIPPSSDTIGGSGPISPDEAVYKGYIPSSSFRVAQAERLYILDDDTRMFSIAGSQFLIGQEYQVELFDQTNTKRFTFNATRINDSNLQVDLSKFQIKSVPKGFYRLVIKRTADSHGSELSTPLLVTKRGDIWSKDAAASAQKRDGLVNIYDISRMLSKWKSADTDDLKEIDIDHGVGNISQGKIDMYDMSKLLTNWTKTNP</sequence>
<feature type="region of interest" description="Disordered" evidence="1">
    <location>
        <begin position="701"/>
        <end position="779"/>
    </location>
</feature>
<feature type="chain" id="PRO_5009584190" evidence="2">
    <location>
        <begin position="30"/>
        <end position="966"/>
    </location>
</feature>
<proteinExistence type="predicted"/>
<feature type="compositionally biased region" description="Pro residues" evidence="1">
    <location>
        <begin position="704"/>
        <end position="762"/>
    </location>
</feature>
<feature type="compositionally biased region" description="Low complexity" evidence="1">
    <location>
        <begin position="763"/>
        <end position="774"/>
    </location>
</feature>
<accession>A0A1G2R169</accession>
<gene>
    <name evidence="3" type="ORF">A3C04_03860</name>
</gene>
<reference evidence="3 4" key="1">
    <citation type="journal article" date="2016" name="Nat. Commun.">
        <title>Thousands of microbial genomes shed light on interconnected biogeochemical processes in an aquifer system.</title>
        <authorList>
            <person name="Anantharaman K."/>
            <person name="Brown C.T."/>
            <person name="Hug L.A."/>
            <person name="Sharon I."/>
            <person name="Castelle C.J."/>
            <person name="Probst A.J."/>
            <person name="Thomas B.C."/>
            <person name="Singh A."/>
            <person name="Wilkins M.J."/>
            <person name="Karaoz U."/>
            <person name="Brodie E.L."/>
            <person name="Williams K.H."/>
            <person name="Hubbard S.S."/>
            <person name="Banfield J.F."/>
        </authorList>
    </citation>
    <scope>NUCLEOTIDE SEQUENCE [LARGE SCALE GENOMIC DNA]</scope>
</reference>
<organism evidence="3 4">
    <name type="scientific">Candidatus Wildermuthbacteria bacterium RIFCSPHIGHO2_02_FULL_45_25</name>
    <dbReference type="NCBI Taxonomy" id="1802450"/>
    <lineage>
        <taxon>Bacteria</taxon>
        <taxon>Candidatus Wildermuthiibacteriota</taxon>
    </lineage>
</organism>
<evidence type="ECO:0000256" key="2">
    <source>
        <dbReference type="SAM" id="SignalP"/>
    </source>
</evidence>
<evidence type="ECO:0000313" key="3">
    <source>
        <dbReference type="EMBL" id="OHA66002.1"/>
    </source>
</evidence>
<evidence type="ECO:0000256" key="1">
    <source>
        <dbReference type="SAM" id="MobiDB-lite"/>
    </source>
</evidence>